<evidence type="ECO:0000256" key="1">
    <source>
        <dbReference type="SAM" id="MobiDB-lite"/>
    </source>
</evidence>
<protein>
    <submittedName>
        <fullName evidence="4">Glucose/arabinose dehydrogenase, beta-propeller fold</fullName>
    </submittedName>
</protein>
<reference evidence="5" key="1">
    <citation type="submission" date="2017-08" db="EMBL/GenBank/DDBJ databases">
        <authorList>
            <person name="Varghese N."/>
            <person name="Submissions S."/>
        </authorList>
    </citation>
    <scope>NUCLEOTIDE SEQUENCE [LARGE SCALE GENOMIC DNA]</scope>
    <source>
        <strain evidence="5">USBA17B2</strain>
    </source>
</reference>
<feature type="chain" id="PRO_5012380063" evidence="2">
    <location>
        <begin position="27"/>
        <end position="432"/>
    </location>
</feature>
<dbReference type="Gene3D" id="2.120.10.30">
    <property type="entry name" value="TolB, C-terminal domain"/>
    <property type="match status" value="1"/>
</dbReference>
<dbReference type="RefSeq" id="WP_097188996.1">
    <property type="nucleotide sequence ID" value="NZ_OBQK01000012.1"/>
</dbReference>
<dbReference type="Pfam" id="PF07995">
    <property type="entry name" value="GSDH"/>
    <property type="match status" value="1"/>
</dbReference>
<evidence type="ECO:0000259" key="3">
    <source>
        <dbReference type="Pfam" id="PF07995"/>
    </source>
</evidence>
<feature type="compositionally biased region" description="Low complexity" evidence="1">
    <location>
        <begin position="30"/>
        <end position="44"/>
    </location>
</feature>
<keyword evidence="2" id="KW-0732">Signal</keyword>
<evidence type="ECO:0000313" key="4">
    <source>
        <dbReference type="EMBL" id="SOC57344.1"/>
    </source>
</evidence>
<evidence type="ECO:0000313" key="5">
    <source>
        <dbReference type="Proteomes" id="UP000219688"/>
    </source>
</evidence>
<accession>A0A285VTD2</accession>
<feature type="region of interest" description="Disordered" evidence="1">
    <location>
        <begin position="30"/>
        <end position="85"/>
    </location>
</feature>
<dbReference type="EMBL" id="OBQK01000012">
    <property type="protein sequence ID" value="SOC57344.1"/>
    <property type="molecule type" value="Genomic_DNA"/>
</dbReference>
<proteinExistence type="predicted"/>
<organism evidence="4 5">
    <name type="scientific">Ornithinimicrobium cerasi</name>
    <dbReference type="NCBI Taxonomy" id="2248773"/>
    <lineage>
        <taxon>Bacteria</taxon>
        <taxon>Bacillati</taxon>
        <taxon>Actinomycetota</taxon>
        <taxon>Actinomycetes</taxon>
        <taxon>Micrococcales</taxon>
        <taxon>Ornithinimicrobiaceae</taxon>
        <taxon>Ornithinimicrobium</taxon>
    </lineage>
</organism>
<name>A0A285VTD2_9MICO</name>
<dbReference type="STRING" id="1122622.GCA_000421185_01322"/>
<sequence>MRLPRPVVVPALLSLTLLGCSVGTDAEVPGYGASPASAPATGSPDDGGDGATEDGEEGPTEDGAPEDGTSSAPATSAPDDAPSDEAPALDVEVVADGLALPWDVQLLPDGTALVTERGGRLLAIDPDGGAVRELDLDMDGLFVGSEAGLMGLAVSPTFEEDRSVLVCHAAQPTGEAPDVRVTRLRLDEAVTRASVDTTLVTGLPLSSGRHSGCRLLVTGDGTLLVGTGDAAVGTHPQDLGSLGGKVLALTLEGGPADPDGHVEGADPRVLTYGHRNVQGLAEQPGTGTVWAVEHGPDVDDEVNVLVPGGNYGWDPVPGYDESVPMTDLEAFPDAVEAAWSSGAPTHATSGAVFLEGEQWGAWAGALAIAELKGSGVTVLTVDGTTVVAEERVPELDGTHGRLRSLTLDDEGALWVTSSDGEDDVVLRVTPSP</sequence>
<evidence type="ECO:0000256" key="2">
    <source>
        <dbReference type="SAM" id="SignalP"/>
    </source>
</evidence>
<dbReference type="AlphaFoldDB" id="A0A285VTD2"/>
<dbReference type="InterPro" id="IPR011041">
    <property type="entry name" value="Quinoprot_gluc/sorb_DH_b-prop"/>
</dbReference>
<dbReference type="SUPFAM" id="SSF50952">
    <property type="entry name" value="Soluble quinoprotein glucose dehydrogenase"/>
    <property type="match status" value="1"/>
</dbReference>
<dbReference type="InterPro" id="IPR011042">
    <property type="entry name" value="6-blade_b-propeller_TolB-like"/>
</dbReference>
<gene>
    <name evidence="4" type="ORF">SAMN05421879_11234</name>
</gene>
<keyword evidence="5" id="KW-1185">Reference proteome</keyword>
<feature type="compositionally biased region" description="Acidic residues" evidence="1">
    <location>
        <begin position="46"/>
        <end position="65"/>
    </location>
</feature>
<dbReference type="InterPro" id="IPR012938">
    <property type="entry name" value="Glc/Sorbosone_DH"/>
</dbReference>
<feature type="domain" description="Glucose/Sorbosone dehydrogenase" evidence="3">
    <location>
        <begin position="99"/>
        <end position="421"/>
    </location>
</feature>
<dbReference type="PANTHER" id="PTHR19328:SF13">
    <property type="entry name" value="HIPL1 PROTEIN"/>
    <property type="match status" value="1"/>
</dbReference>
<dbReference type="PANTHER" id="PTHR19328">
    <property type="entry name" value="HEDGEHOG-INTERACTING PROTEIN"/>
    <property type="match status" value="1"/>
</dbReference>
<dbReference type="Proteomes" id="UP000219688">
    <property type="component" value="Unassembled WGS sequence"/>
</dbReference>
<dbReference type="PROSITE" id="PS51257">
    <property type="entry name" value="PROKAR_LIPOPROTEIN"/>
    <property type="match status" value="1"/>
</dbReference>
<feature type="signal peptide" evidence="2">
    <location>
        <begin position="1"/>
        <end position="26"/>
    </location>
</feature>
<feature type="compositionally biased region" description="Low complexity" evidence="1">
    <location>
        <begin position="66"/>
        <end position="85"/>
    </location>
</feature>